<comment type="similarity">
    <text evidence="3">Belongs to the HARBI1 family.</text>
</comment>
<dbReference type="GO" id="GO:0005634">
    <property type="term" value="C:nucleus"/>
    <property type="evidence" value="ECO:0007669"/>
    <property type="project" value="UniProtKB-SubCell"/>
</dbReference>
<evidence type="ECO:0000313" key="9">
    <source>
        <dbReference type="EMBL" id="KYN50224.1"/>
    </source>
</evidence>
<organism evidence="9 10">
    <name type="scientific">Cyphomyrmex costatus</name>
    <dbReference type="NCBI Taxonomy" id="456900"/>
    <lineage>
        <taxon>Eukaryota</taxon>
        <taxon>Metazoa</taxon>
        <taxon>Ecdysozoa</taxon>
        <taxon>Arthropoda</taxon>
        <taxon>Hexapoda</taxon>
        <taxon>Insecta</taxon>
        <taxon>Pterygota</taxon>
        <taxon>Neoptera</taxon>
        <taxon>Endopterygota</taxon>
        <taxon>Hymenoptera</taxon>
        <taxon>Apocrita</taxon>
        <taxon>Aculeata</taxon>
        <taxon>Formicoidea</taxon>
        <taxon>Formicidae</taxon>
        <taxon>Myrmicinae</taxon>
        <taxon>Cyphomyrmex</taxon>
    </lineage>
</organism>
<feature type="domain" description="DDE Tnp4" evidence="8">
    <location>
        <begin position="151"/>
        <end position="311"/>
    </location>
</feature>
<name>A0A151K269_9HYME</name>
<evidence type="ECO:0000256" key="5">
    <source>
        <dbReference type="ARBA" id="ARBA00022723"/>
    </source>
</evidence>
<dbReference type="EMBL" id="LKEX01013258">
    <property type="protein sequence ID" value="KYN50224.1"/>
    <property type="molecule type" value="Genomic_DNA"/>
</dbReference>
<dbReference type="InterPro" id="IPR045249">
    <property type="entry name" value="HARBI1-like"/>
</dbReference>
<dbReference type="STRING" id="456900.A0A151K269"/>
<dbReference type="Proteomes" id="UP000078542">
    <property type="component" value="Unassembled WGS sequence"/>
</dbReference>
<dbReference type="GO" id="GO:0046872">
    <property type="term" value="F:metal ion binding"/>
    <property type="evidence" value="ECO:0007669"/>
    <property type="project" value="UniProtKB-KW"/>
</dbReference>
<dbReference type="AlphaFoldDB" id="A0A151K269"/>
<comment type="cofactor">
    <cofactor evidence="1">
        <name>a divalent metal cation</name>
        <dbReference type="ChEBI" id="CHEBI:60240"/>
    </cofactor>
</comment>
<evidence type="ECO:0000256" key="2">
    <source>
        <dbReference type="ARBA" id="ARBA00004123"/>
    </source>
</evidence>
<evidence type="ECO:0000256" key="7">
    <source>
        <dbReference type="ARBA" id="ARBA00023242"/>
    </source>
</evidence>
<sequence>MKNQEVRKKRLFSAICGLMSVDRKTYKKRRFWITLVCTERELHGFYTAIFPSLRLENISFHNYFRMSATKLEELLHLVQPYLSKEYYIRQPIAVEERLMLTLRYLASGDSMTSMHYQYLVGLTTISTIISETCAVLWRTLCPLVLPSTVNTEECPNNCGSMYYNYKNSHSLVLLAICDAEYVFRFVDIGAYGRRSDGGIFKDSIMGTKFENKQLNVPEATPISDEREIPLPFCIVGDEAFPLTMYLLRPYPGKQKITPQKRIFNYRLSRARRVIENCFGILVSKWRIFRKPIIASVSTTTRIIQAAIVLHNWLRKNDLSNCLNLPYVEPHVVDQESEIGSVISGTLRDVAGTTAFSDITRAGTNTSTRTAMEVREEFCAYFNNEGAVS</sequence>
<keyword evidence="6" id="KW-0378">Hydrolase</keyword>
<dbReference type="PANTHER" id="PTHR22930">
    <property type="match status" value="1"/>
</dbReference>
<dbReference type="Pfam" id="PF13359">
    <property type="entry name" value="DDE_Tnp_4"/>
    <property type="match status" value="1"/>
</dbReference>
<keyword evidence="7" id="KW-0539">Nucleus</keyword>
<evidence type="ECO:0000256" key="6">
    <source>
        <dbReference type="ARBA" id="ARBA00022801"/>
    </source>
</evidence>
<dbReference type="GO" id="GO:0016787">
    <property type="term" value="F:hydrolase activity"/>
    <property type="evidence" value="ECO:0007669"/>
    <property type="project" value="UniProtKB-KW"/>
</dbReference>
<protein>
    <recommendedName>
        <fullName evidence="8">DDE Tnp4 domain-containing protein</fullName>
    </recommendedName>
</protein>
<keyword evidence="5" id="KW-0479">Metal-binding</keyword>
<comment type="subcellular location">
    <subcellularLocation>
        <location evidence="2">Nucleus</location>
    </subcellularLocation>
</comment>
<accession>A0A151K269</accession>
<dbReference type="PANTHER" id="PTHR22930:SF269">
    <property type="entry name" value="NUCLEASE HARBI1-LIKE PROTEIN"/>
    <property type="match status" value="1"/>
</dbReference>
<evidence type="ECO:0000313" key="10">
    <source>
        <dbReference type="Proteomes" id="UP000078542"/>
    </source>
</evidence>
<proteinExistence type="inferred from homology"/>
<gene>
    <name evidence="9" type="ORF">ALC62_04152</name>
</gene>
<reference evidence="9 10" key="1">
    <citation type="submission" date="2016-03" db="EMBL/GenBank/DDBJ databases">
        <title>Cyphomyrmex costatus WGS genome.</title>
        <authorList>
            <person name="Nygaard S."/>
            <person name="Hu H."/>
            <person name="Boomsma J."/>
            <person name="Zhang G."/>
        </authorList>
    </citation>
    <scope>NUCLEOTIDE SEQUENCE [LARGE SCALE GENOMIC DNA]</scope>
    <source>
        <strain evidence="9">MS0001</strain>
        <tissue evidence="9">Whole body</tissue>
    </source>
</reference>
<dbReference type="InterPro" id="IPR027806">
    <property type="entry name" value="HARBI1_dom"/>
</dbReference>
<evidence type="ECO:0000256" key="1">
    <source>
        <dbReference type="ARBA" id="ARBA00001968"/>
    </source>
</evidence>
<evidence type="ECO:0000259" key="8">
    <source>
        <dbReference type="Pfam" id="PF13359"/>
    </source>
</evidence>
<comment type="caution">
    <text evidence="9">The sequence shown here is derived from an EMBL/GenBank/DDBJ whole genome shotgun (WGS) entry which is preliminary data.</text>
</comment>
<evidence type="ECO:0000256" key="4">
    <source>
        <dbReference type="ARBA" id="ARBA00022722"/>
    </source>
</evidence>
<keyword evidence="10" id="KW-1185">Reference proteome</keyword>
<keyword evidence="4" id="KW-0540">Nuclease</keyword>
<evidence type="ECO:0000256" key="3">
    <source>
        <dbReference type="ARBA" id="ARBA00006958"/>
    </source>
</evidence>
<dbReference type="GO" id="GO:0004518">
    <property type="term" value="F:nuclease activity"/>
    <property type="evidence" value="ECO:0007669"/>
    <property type="project" value="UniProtKB-KW"/>
</dbReference>